<dbReference type="Proteomes" id="UP001054945">
    <property type="component" value="Unassembled WGS sequence"/>
</dbReference>
<protein>
    <recommendedName>
        <fullName evidence="3">Maturase K</fullName>
    </recommendedName>
</protein>
<sequence length="77" mass="9142">MDEAWHFLFRDYTFENSYPFHPTFPSPTTLRFEFRKLKKHLMLRSWFPITLLNYPGGRVFLGISLIDDPVSLSLSAM</sequence>
<proteinExistence type="predicted"/>
<comment type="caution">
    <text evidence="1">The sequence shown here is derived from an EMBL/GenBank/DDBJ whole genome shotgun (WGS) entry which is preliminary data.</text>
</comment>
<dbReference type="EMBL" id="BPLR01004020">
    <property type="protein sequence ID" value="GIX91387.1"/>
    <property type="molecule type" value="Genomic_DNA"/>
</dbReference>
<gene>
    <name evidence="1" type="ORF">CEXT_609181</name>
</gene>
<keyword evidence="2" id="KW-1185">Reference proteome</keyword>
<dbReference type="AlphaFoldDB" id="A0AAV4P2B8"/>
<organism evidence="1 2">
    <name type="scientific">Caerostris extrusa</name>
    <name type="common">Bark spider</name>
    <name type="synonym">Caerostris bankana</name>
    <dbReference type="NCBI Taxonomy" id="172846"/>
    <lineage>
        <taxon>Eukaryota</taxon>
        <taxon>Metazoa</taxon>
        <taxon>Ecdysozoa</taxon>
        <taxon>Arthropoda</taxon>
        <taxon>Chelicerata</taxon>
        <taxon>Arachnida</taxon>
        <taxon>Araneae</taxon>
        <taxon>Araneomorphae</taxon>
        <taxon>Entelegynae</taxon>
        <taxon>Araneoidea</taxon>
        <taxon>Araneidae</taxon>
        <taxon>Caerostris</taxon>
    </lineage>
</organism>
<evidence type="ECO:0008006" key="3">
    <source>
        <dbReference type="Google" id="ProtNLM"/>
    </source>
</evidence>
<accession>A0AAV4P2B8</accession>
<reference evidence="1 2" key="1">
    <citation type="submission" date="2021-06" db="EMBL/GenBank/DDBJ databases">
        <title>Caerostris extrusa draft genome.</title>
        <authorList>
            <person name="Kono N."/>
            <person name="Arakawa K."/>
        </authorList>
    </citation>
    <scope>NUCLEOTIDE SEQUENCE [LARGE SCALE GENOMIC DNA]</scope>
</reference>
<evidence type="ECO:0000313" key="2">
    <source>
        <dbReference type="Proteomes" id="UP001054945"/>
    </source>
</evidence>
<name>A0AAV4P2B8_CAEEX</name>
<evidence type="ECO:0000313" key="1">
    <source>
        <dbReference type="EMBL" id="GIX91387.1"/>
    </source>
</evidence>